<organism evidence="2 3">
    <name type="scientific">Streptomyces macrosporus</name>
    <dbReference type="NCBI Taxonomy" id="44032"/>
    <lineage>
        <taxon>Bacteria</taxon>
        <taxon>Bacillati</taxon>
        <taxon>Actinomycetota</taxon>
        <taxon>Actinomycetes</taxon>
        <taxon>Kitasatosporales</taxon>
        <taxon>Streptomycetaceae</taxon>
        <taxon>Streptomyces</taxon>
    </lineage>
</organism>
<protein>
    <recommendedName>
        <fullName evidence="1">DNA methylase adenine-specific domain-containing protein</fullName>
    </recommendedName>
</protein>
<dbReference type="EMBL" id="BAAASZ010000020">
    <property type="protein sequence ID" value="GAA2442601.1"/>
    <property type="molecule type" value="Genomic_DNA"/>
</dbReference>
<feature type="domain" description="DNA methylase adenine-specific" evidence="1">
    <location>
        <begin position="11"/>
        <end position="102"/>
    </location>
</feature>
<dbReference type="InterPro" id="IPR003356">
    <property type="entry name" value="DNA_methylase_A-5"/>
</dbReference>
<evidence type="ECO:0000313" key="3">
    <source>
        <dbReference type="Proteomes" id="UP001501638"/>
    </source>
</evidence>
<dbReference type="Pfam" id="PF02384">
    <property type="entry name" value="N6_Mtase"/>
    <property type="match status" value="1"/>
</dbReference>
<sequence length="106" mass="10623">MQLAGLMAQAAAMSHPAPARSVLDPACGVGTLLVAAGRQWGADHAAGSRFLGQGSDAVLVELAKARLTVGGFADRDLSNVSLAAGDALRVDAHPGAQADVVLPTRP</sequence>
<evidence type="ECO:0000259" key="1">
    <source>
        <dbReference type="Pfam" id="PF02384"/>
    </source>
</evidence>
<keyword evidence="3" id="KW-1185">Reference proteome</keyword>
<name>A0ABN3K036_9ACTN</name>
<comment type="caution">
    <text evidence="2">The sequence shown here is derived from an EMBL/GenBank/DDBJ whole genome shotgun (WGS) entry which is preliminary data.</text>
</comment>
<dbReference type="Proteomes" id="UP001501638">
    <property type="component" value="Unassembled WGS sequence"/>
</dbReference>
<evidence type="ECO:0000313" key="2">
    <source>
        <dbReference type="EMBL" id="GAA2442601.1"/>
    </source>
</evidence>
<dbReference type="Gene3D" id="3.40.50.150">
    <property type="entry name" value="Vaccinia Virus protein VP39"/>
    <property type="match status" value="1"/>
</dbReference>
<accession>A0ABN3K036</accession>
<dbReference type="RefSeq" id="WP_425583628.1">
    <property type="nucleotide sequence ID" value="NZ_BAAASZ010000020.1"/>
</dbReference>
<proteinExistence type="predicted"/>
<reference evidence="2 3" key="1">
    <citation type="journal article" date="2019" name="Int. J. Syst. Evol. Microbiol.">
        <title>The Global Catalogue of Microorganisms (GCM) 10K type strain sequencing project: providing services to taxonomists for standard genome sequencing and annotation.</title>
        <authorList>
            <consortium name="The Broad Institute Genomics Platform"/>
            <consortium name="The Broad Institute Genome Sequencing Center for Infectious Disease"/>
            <person name="Wu L."/>
            <person name="Ma J."/>
        </authorList>
    </citation>
    <scope>NUCLEOTIDE SEQUENCE [LARGE SCALE GENOMIC DNA]</scope>
    <source>
        <strain evidence="2 3">JCM 6305</strain>
    </source>
</reference>
<gene>
    <name evidence="2" type="ORF">GCM10010405_27660</name>
</gene>
<dbReference type="InterPro" id="IPR029063">
    <property type="entry name" value="SAM-dependent_MTases_sf"/>
</dbReference>
<dbReference type="SUPFAM" id="SSF53335">
    <property type="entry name" value="S-adenosyl-L-methionine-dependent methyltransferases"/>
    <property type="match status" value="1"/>
</dbReference>